<dbReference type="SUPFAM" id="SSF51445">
    <property type="entry name" value="(Trans)glycosidases"/>
    <property type="match status" value="1"/>
</dbReference>
<dbReference type="Pfam" id="PF00128">
    <property type="entry name" value="Alpha-amylase"/>
    <property type="match status" value="2"/>
</dbReference>
<dbReference type="EMBL" id="PVTT01000002">
    <property type="protein sequence ID" value="PRY93748.1"/>
    <property type="molecule type" value="Genomic_DNA"/>
</dbReference>
<evidence type="ECO:0000256" key="1">
    <source>
        <dbReference type="ARBA" id="ARBA00008061"/>
    </source>
</evidence>
<gene>
    <name evidence="3" type="ORF">BCF33_2632</name>
</gene>
<protein>
    <submittedName>
        <fullName evidence="3">Alpha-glucosidase</fullName>
    </submittedName>
</protein>
<dbReference type="PANTHER" id="PTHR10357">
    <property type="entry name" value="ALPHA-AMYLASE FAMILY MEMBER"/>
    <property type="match status" value="1"/>
</dbReference>
<evidence type="ECO:0000313" key="4">
    <source>
        <dbReference type="Proteomes" id="UP000238801"/>
    </source>
</evidence>
<comment type="similarity">
    <text evidence="1">Belongs to the glycosyl hydrolase 13 family.</text>
</comment>
<dbReference type="Gene3D" id="3.90.400.10">
    <property type="entry name" value="Oligo-1,6-glucosidase, Domain 2"/>
    <property type="match status" value="1"/>
</dbReference>
<dbReference type="GO" id="GO:0004556">
    <property type="term" value="F:alpha-amylase activity"/>
    <property type="evidence" value="ECO:0007669"/>
    <property type="project" value="TreeGrafter"/>
</dbReference>
<proteinExistence type="inferred from homology"/>
<feature type="domain" description="Glycosyl hydrolase family 13 catalytic" evidence="2">
    <location>
        <begin position="19"/>
        <end position="400"/>
    </location>
</feature>
<reference evidence="3 4" key="1">
    <citation type="submission" date="2018-03" db="EMBL/GenBank/DDBJ databases">
        <title>Genomic Encyclopedia of Archaeal and Bacterial Type Strains, Phase II (KMG-II): from individual species to whole genera.</title>
        <authorList>
            <person name="Goeker M."/>
        </authorList>
    </citation>
    <scope>NUCLEOTIDE SEQUENCE [LARGE SCALE GENOMIC DNA]</scope>
    <source>
        <strain evidence="3 4">DSM 29318</strain>
    </source>
</reference>
<dbReference type="Gene3D" id="3.20.20.80">
    <property type="entry name" value="Glycosidases"/>
    <property type="match status" value="1"/>
</dbReference>
<organism evidence="3 4">
    <name type="scientific">Hasllibacter halocynthiae</name>
    <dbReference type="NCBI Taxonomy" id="595589"/>
    <lineage>
        <taxon>Bacteria</taxon>
        <taxon>Pseudomonadati</taxon>
        <taxon>Pseudomonadota</taxon>
        <taxon>Alphaproteobacteria</taxon>
        <taxon>Rhodobacterales</taxon>
        <taxon>Roseobacteraceae</taxon>
        <taxon>Hasllibacter</taxon>
    </lineage>
</organism>
<comment type="caution">
    <text evidence="3">The sequence shown here is derived from an EMBL/GenBank/DDBJ whole genome shotgun (WGS) entry which is preliminary data.</text>
</comment>
<name>A0A2T0X475_9RHOB</name>
<dbReference type="Proteomes" id="UP000238801">
    <property type="component" value="Unassembled WGS sequence"/>
</dbReference>
<dbReference type="GO" id="GO:0009313">
    <property type="term" value="P:oligosaccharide catabolic process"/>
    <property type="evidence" value="ECO:0007669"/>
    <property type="project" value="TreeGrafter"/>
</dbReference>
<dbReference type="PANTHER" id="PTHR10357:SF179">
    <property type="entry name" value="NEUTRAL AND BASIC AMINO ACID TRANSPORT PROTEIN RBAT"/>
    <property type="match status" value="1"/>
</dbReference>
<dbReference type="InterPro" id="IPR045857">
    <property type="entry name" value="O16G_dom_2"/>
</dbReference>
<keyword evidence="4" id="KW-1185">Reference proteome</keyword>
<dbReference type="OrthoDB" id="9805159at2"/>
<accession>A0A2T0X475</accession>
<dbReference type="InterPro" id="IPR017853">
    <property type="entry name" value="GH"/>
</dbReference>
<sequence>MAIERPRRGKWPAAPVIYEVYPRSFFDTDGSGEGDLKGIAARMGYVADLGVDAIWIAPFFLSPMFDGGYDVQDHALVNPRFGTMADFDAVVRAAHDQGLLVMIDQVLNHTSHRHAWFAKSVEREGGYDDWYIWRDPKPDGTPPNNWLSQFGPPAWTWSHRREQYYAHQFLDCQPNLNLRNDAVKTALRAMMRGWRERGVDGFRFDAITSYMWDEGFRDNPPADPQTRRKVTGPSFNPYTMQDHVHDMMPGDGAEWGPIVRGWAGEDAYLLGEITSGNQSVELVNRLCGPNALDAAYTTDLAAGGMRPGTVRDVCERLEVPGSFLWWLSSHDQPRPASAHGDGLPRDARFLMTALALMPGPWLIYQGEELGLPQPFLDYEEDDDPLDRLYWPDGPGRQGARVPIPWAEGYVGFGFTAGTPWLTMRWGPCLSVAAQEADEGSTLAYVRRLVRFRKKAGLATARVEGMEVEGGRLAVHLAGDGGRGWIALMNFGSDTAALPEGSEGEAPVFASSVVEGNLPARTAAIWER</sequence>
<dbReference type="RefSeq" id="WP_158259425.1">
    <property type="nucleotide sequence ID" value="NZ_PVTT01000002.1"/>
</dbReference>
<evidence type="ECO:0000259" key="2">
    <source>
        <dbReference type="SMART" id="SM00642"/>
    </source>
</evidence>
<dbReference type="AlphaFoldDB" id="A0A2T0X475"/>
<dbReference type="SMART" id="SM00642">
    <property type="entry name" value="Aamy"/>
    <property type="match status" value="1"/>
</dbReference>
<dbReference type="InterPro" id="IPR006047">
    <property type="entry name" value="GH13_cat_dom"/>
</dbReference>
<evidence type="ECO:0000313" key="3">
    <source>
        <dbReference type="EMBL" id="PRY93748.1"/>
    </source>
</evidence>